<evidence type="ECO:0000256" key="3">
    <source>
        <dbReference type="ARBA" id="ARBA00022475"/>
    </source>
</evidence>
<feature type="transmembrane region" description="Helical" evidence="7">
    <location>
        <begin position="27"/>
        <end position="52"/>
    </location>
</feature>
<evidence type="ECO:0000256" key="7">
    <source>
        <dbReference type="RuleBase" id="RU363032"/>
    </source>
</evidence>
<evidence type="ECO:0000313" key="9">
    <source>
        <dbReference type="EMBL" id="QDZ14834.1"/>
    </source>
</evidence>
<feature type="transmembrane region" description="Helical" evidence="7">
    <location>
        <begin position="124"/>
        <end position="148"/>
    </location>
</feature>
<dbReference type="InterPro" id="IPR000515">
    <property type="entry name" value="MetI-like"/>
</dbReference>
<dbReference type="OrthoDB" id="2063054at2"/>
<evidence type="ECO:0000256" key="6">
    <source>
        <dbReference type="ARBA" id="ARBA00023136"/>
    </source>
</evidence>
<evidence type="ECO:0000256" key="4">
    <source>
        <dbReference type="ARBA" id="ARBA00022692"/>
    </source>
</evidence>
<dbReference type="PROSITE" id="PS50928">
    <property type="entry name" value="ABC_TM1"/>
    <property type="match status" value="1"/>
</dbReference>
<dbReference type="GO" id="GO:0055085">
    <property type="term" value="P:transmembrane transport"/>
    <property type="evidence" value="ECO:0007669"/>
    <property type="project" value="InterPro"/>
</dbReference>
<protein>
    <submittedName>
        <fullName evidence="9">Carbohydrate ABC transporter permease</fullName>
    </submittedName>
</protein>
<feature type="transmembrane region" description="Helical" evidence="7">
    <location>
        <begin position="93"/>
        <end position="112"/>
    </location>
</feature>
<keyword evidence="6 7" id="KW-0472">Membrane</keyword>
<feature type="transmembrane region" description="Helical" evidence="7">
    <location>
        <begin position="259"/>
        <end position="280"/>
    </location>
</feature>
<keyword evidence="3" id="KW-1003">Cell membrane</keyword>
<reference evidence="9 10" key="1">
    <citation type="submission" date="2019-07" db="EMBL/GenBank/DDBJ databases">
        <title>Full genome sequence of Humibacter sp. WJ7-1.</title>
        <authorList>
            <person name="Im W.-T."/>
        </authorList>
    </citation>
    <scope>NUCLEOTIDE SEQUENCE [LARGE SCALE GENOMIC DNA]</scope>
    <source>
        <strain evidence="9 10">WJ7-1</strain>
    </source>
</reference>
<evidence type="ECO:0000256" key="2">
    <source>
        <dbReference type="ARBA" id="ARBA00022448"/>
    </source>
</evidence>
<name>A0A5B8M4G2_9MICO</name>
<evidence type="ECO:0000313" key="10">
    <source>
        <dbReference type="Proteomes" id="UP000320216"/>
    </source>
</evidence>
<dbReference type="RefSeq" id="WP_146320094.1">
    <property type="nucleotide sequence ID" value="NZ_CP042305.1"/>
</dbReference>
<dbReference type="PANTHER" id="PTHR43744">
    <property type="entry name" value="ABC TRANSPORTER PERMEASE PROTEIN MG189-RELATED-RELATED"/>
    <property type="match status" value="1"/>
</dbReference>
<keyword evidence="4 7" id="KW-0812">Transmembrane</keyword>
<dbReference type="AlphaFoldDB" id="A0A5B8M4G2"/>
<comment type="subcellular location">
    <subcellularLocation>
        <location evidence="1 7">Cell membrane</location>
        <topology evidence="1 7">Multi-pass membrane protein</topology>
    </subcellularLocation>
</comment>
<comment type="similarity">
    <text evidence="7">Belongs to the binding-protein-dependent transport system permease family.</text>
</comment>
<keyword evidence="2 7" id="KW-0813">Transport</keyword>
<evidence type="ECO:0000256" key="1">
    <source>
        <dbReference type="ARBA" id="ARBA00004651"/>
    </source>
</evidence>
<keyword evidence="10" id="KW-1185">Reference proteome</keyword>
<dbReference type="InterPro" id="IPR035906">
    <property type="entry name" value="MetI-like_sf"/>
</dbReference>
<evidence type="ECO:0000259" key="8">
    <source>
        <dbReference type="PROSITE" id="PS50928"/>
    </source>
</evidence>
<dbReference type="Proteomes" id="UP000320216">
    <property type="component" value="Chromosome"/>
</dbReference>
<feature type="transmembrane region" description="Helical" evidence="7">
    <location>
        <begin position="160"/>
        <end position="179"/>
    </location>
</feature>
<dbReference type="EMBL" id="CP042305">
    <property type="protein sequence ID" value="QDZ14834.1"/>
    <property type="molecule type" value="Genomic_DNA"/>
</dbReference>
<organism evidence="9 10">
    <name type="scientific">Humibacter ginsenosidimutans</name>
    <dbReference type="NCBI Taxonomy" id="2599293"/>
    <lineage>
        <taxon>Bacteria</taxon>
        <taxon>Bacillati</taxon>
        <taxon>Actinomycetota</taxon>
        <taxon>Actinomycetes</taxon>
        <taxon>Micrococcales</taxon>
        <taxon>Microbacteriaceae</taxon>
        <taxon>Humibacter</taxon>
    </lineage>
</organism>
<dbReference type="PANTHER" id="PTHR43744:SF12">
    <property type="entry name" value="ABC TRANSPORTER PERMEASE PROTEIN MG189-RELATED"/>
    <property type="match status" value="1"/>
</dbReference>
<sequence>MTAETMTTTLPADRRARDRGRRPKAMLLWIAEHTVLCVLAVLFLFPVVFVLLTSLMSSSQTLTPSLWPNPFDWGNYVRAFTQAPLALWFGNSLLYAVLATVFMLVSSVPAAYALAKLRFRGSNVLFVAIIVAMLLPPQVTAVPIYVMWSQLGLTGTLWPLILPNLLGDAFSIFLMRQFFLTIPTEYADAARIDGNGEFGVLTRVIVPMAKPGIAAAAIFMFFNSWNDYFGPLLYTSENSAAWPVAYGLASFRSVHGTDWGITMAMTLIVTIPVVVVFFFAQRVFVEGITLTGVKG</sequence>
<dbReference type="SUPFAM" id="SSF161098">
    <property type="entry name" value="MetI-like"/>
    <property type="match status" value="1"/>
</dbReference>
<gene>
    <name evidence="9" type="ORF">FPZ11_08755</name>
</gene>
<evidence type="ECO:0000256" key="5">
    <source>
        <dbReference type="ARBA" id="ARBA00022989"/>
    </source>
</evidence>
<dbReference type="KEGG" id="huw:FPZ11_08755"/>
<accession>A0A5B8M4G2</accession>
<dbReference type="CDD" id="cd06261">
    <property type="entry name" value="TM_PBP2"/>
    <property type="match status" value="1"/>
</dbReference>
<proteinExistence type="inferred from homology"/>
<dbReference type="Gene3D" id="1.10.3720.10">
    <property type="entry name" value="MetI-like"/>
    <property type="match status" value="1"/>
</dbReference>
<dbReference type="Pfam" id="PF00528">
    <property type="entry name" value="BPD_transp_1"/>
    <property type="match status" value="1"/>
</dbReference>
<feature type="transmembrane region" description="Helical" evidence="7">
    <location>
        <begin position="200"/>
        <end position="222"/>
    </location>
</feature>
<feature type="domain" description="ABC transmembrane type-1" evidence="8">
    <location>
        <begin position="89"/>
        <end position="280"/>
    </location>
</feature>
<dbReference type="GO" id="GO:0005886">
    <property type="term" value="C:plasma membrane"/>
    <property type="evidence" value="ECO:0007669"/>
    <property type="project" value="UniProtKB-SubCell"/>
</dbReference>
<keyword evidence="5 7" id="KW-1133">Transmembrane helix</keyword>